<comment type="caution">
    <text evidence="3">The sequence shown here is derived from an EMBL/GenBank/DDBJ whole genome shotgun (WGS) entry which is preliminary data.</text>
</comment>
<feature type="region of interest" description="Disordered" evidence="1">
    <location>
        <begin position="25"/>
        <end position="68"/>
    </location>
</feature>
<proteinExistence type="predicted"/>
<organism evidence="3 4">
    <name type="scientific">Dimargaris verticillata</name>
    <dbReference type="NCBI Taxonomy" id="2761393"/>
    <lineage>
        <taxon>Eukaryota</taxon>
        <taxon>Fungi</taxon>
        <taxon>Fungi incertae sedis</taxon>
        <taxon>Zoopagomycota</taxon>
        <taxon>Kickxellomycotina</taxon>
        <taxon>Dimargaritomycetes</taxon>
        <taxon>Dimargaritales</taxon>
        <taxon>Dimargaritaceae</taxon>
        <taxon>Dimargaris</taxon>
    </lineage>
</organism>
<dbReference type="AlphaFoldDB" id="A0A9W8E9Q9"/>
<feature type="chain" id="PRO_5040912328" evidence="2">
    <location>
        <begin position="18"/>
        <end position="181"/>
    </location>
</feature>
<evidence type="ECO:0000256" key="1">
    <source>
        <dbReference type="SAM" id="MobiDB-lite"/>
    </source>
</evidence>
<reference evidence="3" key="1">
    <citation type="submission" date="2022-07" db="EMBL/GenBank/DDBJ databases">
        <title>Phylogenomic reconstructions and comparative analyses of Kickxellomycotina fungi.</title>
        <authorList>
            <person name="Reynolds N.K."/>
            <person name="Stajich J.E."/>
            <person name="Barry K."/>
            <person name="Grigoriev I.V."/>
            <person name="Crous P."/>
            <person name="Smith M.E."/>
        </authorList>
    </citation>
    <scope>NUCLEOTIDE SEQUENCE</scope>
    <source>
        <strain evidence="3">RSA 567</strain>
    </source>
</reference>
<feature type="compositionally biased region" description="Polar residues" evidence="1">
    <location>
        <begin position="25"/>
        <end position="35"/>
    </location>
</feature>
<name>A0A9W8E9Q9_9FUNG</name>
<dbReference type="OrthoDB" id="10470368at2759"/>
<dbReference type="EMBL" id="JANBQB010000204">
    <property type="protein sequence ID" value="KAJ1979736.1"/>
    <property type="molecule type" value="Genomic_DNA"/>
</dbReference>
<evidence type="ECO:0000313" key="4">
    <source>
        <dbReference type="Proteomes" id="UP001151582"/>
    </source>
</evidence>
<dbReference type="Proteomes" id="UP001151582">
    <property type="component" value="Unassembled WGS sequence"/>
</dbReference>
<accession>A0A9W8E9Q9</accession>
<keyword evidence="2" id="KW-0732">Signal</keyword>
<keyword evidence="4" id="KW-1185">Reference proteome</keyword>
<feature type="signal peptide" evidence="2">
    <location>
        <begin position="1"/>
        <end position="17"/>
    </location>
</feature>
<gene>
    <name evidence="3" type="ORF">H4R34_002716</name>
</gene>
<evidence type="ECO:0000256" key="2">
    <source>
        <dbReference type="SAM" id="SignalP"/>
    </source>
</evidence>
<protein>
    <submittedName>
        <fullName evidence="3">Uncharacterized protein</fullName>
    </submittedName>
</protein>
<sequence length="181" mass="19761">MKAALLIVSMLMALAVAQSPADQNQATDSLNSADQNADDGDQGVDTNDSYDDDGSSYDPQGIDDSEDGDELYRRHFVPVDVLDGHTHGYYGLTKRGPVVIERRSFGGGYHQGWPHKYGKVGGYGKFAGHGGFGGSGGVFGIPTIFVNQDKLNFRKKKLQKFNFKNIKNKNIKAAKKIKFVN</sequence>
<evidence type="ECO:0000313" key="3">
    <source>
        <dbReference type="EMBL" id="KAJ1979736.1"/>
    </source>
</evidence>
<feature type="compositionally biased region" description="Acidic residues" evidence="1">
    <location>
        <begin position="36"/>
        <end position="68"/>
    </location>
</feature>